<organism evidence="5 6">
    <name type="scientific">Rhodoplanes tepidamans</name>
    <name type="common">Rhodoplanes cryptolactis</name>
    <dbReference type="NCBI Taxonomy" id="200616"/>
    <lineage>
        <taxon>Bacteria</taxon>
        <taxon>Pseudomonadati</taxon>
        <taxon>Pseudomonadota</taxon>
        <taxon>Alphaproteobacteria</taxon>
        <taxon>Hyphomicrobiales</taxon>
        <taxon>Nitrobacteraceae</taxon>
        <taxon>Rhodoplanes</taxon>
    </lineage>
</organism>
<reference evidence="5" key="2">
    <citation type="submission" date="2023-02" db="EMBL/GenBank/DDBJ databases">
        <authorList>
            <person name="Rayyan A."/>
            <person name="Meyer T."/>
            <person name="Kyndt J.A."/>
        </authorList>
    </citation>
    <scope>NUCLEOTIDE SEQUENCE</scope>
    <source>
        <strain evidence="5">DSM 9987</strain>
    </source>
</reference>
<evidence type="ECO:0000259" key="4">
    <source>
        <dbReference type="Pfam" id="PF14833"/>
    </source>
</evidence>
<dbReference type="Gene3D" id="1.10.1040.10">
    <property type="entry name" value="N-(1-d-carboxylethyl)-l-norvaline Dehydrogenase, domain 2"/>
    <property type="match status" value="1"/>
</dbReference>
<dbReference type="PANTHER" id="PTHR43060">
    <property type="entry name" value="3-HYDROXYISOBUTYRATE DEHYDROGENASE-LIKE 1, MITOCHONDRIAL-RELATED"/>
    <property type="match status" value="1"/>
</dbReference>
<dbReference type="Pfam" id="PF03446">
    <property type="entry name" value="NAD_binding_2"/>
    <property type="match status" value="1"/>
</dbReference>
<evidence type="ECO:0000256" key="2">
    <source>
        <dbReference type="ARBA" id="ARBA00023027"/>
    </source>
</evidence>
<accession>A0ABT5J5T0</accession>
<evidence type="ECO:0000256" key="1">
    <source>
        <dbReference type="ARBA" id="ARBA00023002"/>
    </source>
</evidence>
<proteinExistence type="predicted"/>
<dbReference type="SUPFAM" id="SSF51735">
    <property type="entry name" value="NAD(P)-binding Rossmann-fold domains"/>
    <property type="match status" value="1"/>
</dbReference>
<feature type="domain" description="6-phosphogluconate dehydrogenase NADP-binding" evidence="3">
    <location>
        <begin position="2"/>
        <end position="166"/>
    </location>
</feature>
<protein>
    <submittedName>
        <fullName evidence="5">NAD(P)-dependent oxidoreductase</fullName>
    </submittedName>
</protein>
<evidence type="ECO:0000313" key="6">
    <source>
        <dbReference type="Proteomes" id="UP001165652"/>
    </source>
</evidence>
<name>A0ABT5J5T0_RHOTP</name>
<dbReference type="InterPro" id="IPR015815">
    <property type="entry name" value="HIBADH-related"/>
</dbReference>
<reference evidence="5" key="1">
    <citation type="journal article" date="2023" name="Microbiol Resour">
        <title>Genome Sequences of Rhodoplanes serenus and Two Thermotolerant Strains, Rhodoplanes tepidamans and 'Rhodoplanes cryptolactis,' Further Refine the Genus.</title>
        <authorList>
            <person name="Rayyan A.A."/>
            <person name="Kyndt J.A."/>
        </authorList>
    </citation>
    <scope>NUCLEOTIDE SEQUENCE</scope>
    <source>
        <strain evidence="5">DSM 9987</strain>
    </source>
</reference>
<evidence type="ECO:0000259" key="3">
    <source>
        <dbReference type="Pfam" id="PF03446"/>
    </source>
</evidence>
<dbReference type="Proteomes" id="UP001165652">
    <property type="component" value="Unassembled WGS sequence"/>
</dbReference>
<dbReference type="InterPro" id="IPR029154">
    <property type="entry name" value="HIBADH-like_NADP-bd"/>
</dbReference>
<evidence type="ECO:0000313" key="5">
    <source>
        <dbReference type="EMBL" id="MDC7784654.1"/>
    </source>
</evidence>
<keyword evidence="1" id="KW-0560">Oxidoreductase</keyword>
<dbReference type="InterPro" id="IPR036291">
    <property type="entry name" value="NAD(P)-bd_dom_sf"/>
</dbReference>
<feature type="domain" description="3-hydroxyisobutyrate dehydrogenase-like NAD-binding" evidence="4">
    <location>
        <begin position="174"/>
        <end position="294"/>
    </location>
</feature>
<dbReference type="Pfam" id="PF14833">
    <property type="entry name" value="NAD_binding_11"/>
    <property type="match status" value="1"/>
</dbReference>
<dbReference type="PIRSF" id="PIRSF000103">
    <property type="entry name" value="HIBADH"/>
    <property type="match status" value="1"/>
</dbReference>
<dbReference type="InterPro" id="IPR006115">
    <property type="entry name" value="6PGDH_NADP-bd"/>
</dbReference>
<dbReference type="Gene3D" id="3.40.50.720">
    <property type="entry name" value="NAD(P)-binding Rossmann-like Domain"/>
    <property type="match status" value="1"/>
</dbReference>
<dbReference type="RefSeq" id="WP_272775505.1">
    <property type="nucleotide sequence ID" value="NZ_JAQQLI010000003.1"/>
</dbReference>
<sequence length="300" mass="30084">MKVVFIGTGAIGLPMAKRIAGGGHAVIGVDPSPEARAKAKAAGIETVKSFADTAGADVVVVMVATPAQLATVVDTALAETGGRKWVAASPFASPATRATWIVMSTVGPASVQREGARLQEAGAVVIDAPVTGGTARAATGELKIFTAGKVAEIAAVRPVLDTMGEVRVVGDTLGQGQSVKVVNQHLCSVHLAAAGEALALADSLGLDKTAVLDLVKGGAGGSWMLSDRGPRMLLGTDAPVTSTISIFVKDSTLVADAAAACGAAVPLLDVAKSRFAAASAAGLAVRDDSRVIETYRKPTP</sequence>
<keyword evidence="6" id="KW-1185">Reference proteome</keyword>
<keyword evidence="2" id="KW-0520">NAD</keyword>
<dbReference type="InterPro" id="IPR013328">
    <property type="entry name" value="6PGD_dom2"/>
</dbReference>
<comment type="caution">
    <text evidence="5">The sequence shown here is derived from an EMBL/GenBank/DDBJ whole genome shotgun (WGS) entry which is preliminary data.</text>
</comment>
<dbReference type="SUPFAM" id="SSF48179">
    <property type="entry name" value="6-phosphogluconate dehydrogenase C-terminal domain-like"/>
    <property type="match status" value="1"/>
</dbReference>
<gene>
    <name evidence="5" type="ORF">PQJ73_03075</name>
</gene>
<dbReference type="EMBL" id="JAQQLI010000003">
    <property type="protein sequence ID" value="MDC7784654.1"/>
    <property type="molecule type" value="Genomic_DNA"/>
</dbReference>
<dbReference type="InterPro" id="IPR008927">
    <property type="entry name" value="6-PGluconate_DH-like_C_sf"/>
</dbReference>